<protein>
    <submittedName>
        <fullName evidence="2">Protein NYNRIN-like</fullName>
    </submittedName>
</protein>
<gene>
    <name evidence="2" type="primary">LOC141379279</name>
</gene>
<evidence type="ECO:0000313" key="1">
    <source>
        <dbReference type="Proteomes" id="UP000000437"/>
    </source>
</evidence>
<name>A0AC58I5D8_DANRE</name>
<dbReference type="RefSeq" id="XP_073789446.1">
    <property type="nucleotide sequence ID" value="XM_073933345.1"/>
</dbReference>
<reference evidence="2" key="1">
    <citation type="submission" date="2025-08" db="UniProtKB">
        <authorList>
            <consortium name="RefSeq"/>
        </authorList>
    </citation>
    <scope>IDENTIFICATION</scope>
    <source>
        <strain evidence="2">Tuebingen</strain>
        <tissue evidence="2">Fibroblasts and whole tissue</tissue>
    </source>
</reference>
<organism evidence="1 2">
    <name type="scientific">Danio rerio</name>
    <name type="common">Zebrafish</name>
    <name type="synonym">Brachydanio rerio</name>
    <dbReference type="NCBI Taxonomy" id="7955"/>
    <lineage>
        <taxon>Eukaryota</taxon>
        <taxon>Metazoa</taxon>
        <taxon>Chordata</taxon>
        <taxon>Craniata</taxon>
        <taxon>Vertebrata</taxon>
        <taxon>Euteleostomi</taxon>
        <taxon>Actinopterygii</taxon>
        <taxon>Neopterygii</taxon>
        <taxon>Teleostei</taxon>
        <taxon>Ostariophysi</taxon>
        <taxon>Cypriniformes</taxon>
        <taxon>Danionidae</taxon>
        <taxon>Danioninae</taxon>
        <taxon>Danio</taxon>
    </lineage>
</organism>
<proteinExistence type="predicted"/>
<keyword evidence="1" id="KW-1185">Reference proteome</keyword>
<sequence>MSIEEVVRHLAEISRRQQVITEQLTARQDLMEQQLRQAAGSSQFSEVSAHRFITKLSDLDDIDAYLHTFEVIAERERWPKESWARMLAPFLTREAQRAYFALETPKNDDYKALKKEILARMGLSNISAAQQFSQWSYDDKQPVRTQAANLSRLGRLWLLGGDPTAVQVAEKVVIEKMMRALPRRLRTLTSMRNPDSLAALVEAARSARAKKNSKGRAPRDRQPALMATESDRGGESSSANLYYDLFQQITAGGDFGRAQREDETLKHCWPQVRIIDGNERFPSPHPLPHFIVQNGLLYCVAERRGETKTLLVVPRTKRETVLELAHTHPMAGHLGAANTIKRIRDRFHWPGLDGEVKRYCQACDICQRTSPQRPPPSPLIPLPIIEVPFNRIGMDLIGPLPKSARGHEHILVILDYATRYPEAIPLRKATSSAIAKELFLLCSRVGIPAEILTDQGTPFMSRLMADLCRLLKVKQIKTSVYHPQTDGLVERFNKTLKQMLRRVVAEDGRDWDLMIPYVLFGIREVPQGSTGFTPFELLFGRQPRGLLDVARQAWEQEPAPQRSVIEHVRDMRGRIEKVMPIVKQHLTEAQRAQQRLYNRPAQPREFHPGDKVMILIPTTTSKFLASWKGPYTVVERVGPVNY</sequence>
<evidence type="ECO:0000313" key="2">
    <source>
        <dbReference type="RefSeq" id="XP_073789446.1"/>
    </source>
</evidence>
<accession>A0AC58I5D8</accession>
<dbReference type="Proteomes" id="UP000000437">
    <property type="component" value="Chromosome 20"/>
</dbReference>